<reference evidence="9" key="3">
    <citation type="submission" date="2020-05" db="UniProtKB">
        <authorList>
            <consortium name="EnsemblMetazoa"/>
        </authorList>
    </citation>
    <scope>IDENTIFICATION</scope>
    <source>
        <strain evidence="9">Jacobina</strain>
    </source>
</reference>
<feature type="transmembrane region" description="Helical" evidence="6">
    <location>
        <begin position="296"/>
        <end position="314"/>
    </location>
</feature>
<dbReference type="PANTHER" id="PTHR12459:SF15">
    <property type="entry name" value="TRANSMEMBRANE PROTEIN 135"/>
    <property type="match status" value="1"/>
</dbReference>
<feature type="transmembrane region" description="Helical" evidence="6">
    <location>
        <begin position="155"/>
        <end position="172"/>
    </location>
</feature>
<evidence type="ECO:0000256" key="6">
    <source>
        <dbReference type="SAM" id="Phobius"/>
    </source>
</evidence>
<dbReference type="Pfam" id="PF15982">
    <property type="entry name" value="TMEM135_C_rich"/>
    <property type="match status" value="1"/>
</dbReference>
<evidence type="ECO:0000256" key="1">
    <source>
        <dbReference type="ARBA" id="ARBA00004127"/>
    </source>
</evidence>
<dbReference type="EnsemblMetazoa" id="LLOJ002591-RA">
    <property type="protein sequence ID" value="LLOJ002591-PA"/>
    <property type="gene ID" value="LLOJ002591"/>
</dbReference>
<dbReference type="EMBL" id="GITU01001886">
    <property type="protein sequence ID" value="MBC1170589.1"/>
    <property type="molecule type" value="Transcribed_RNA"/>
</dbReference>
<sequence>MASLSKFVGIPTTCVEYMHPWSDHCVNATAGLLLQSCSESLRIYSAVYLLSLVMRGKIPSRKDLQRTLHGMLQSTAFLTTNAFTFSMFVCLLRRWLGKLYFLTVAFVPSWMASFCAILVERPSRRGLLCLYVANVATETYWRMLESRGLVHPIKYGRVMIFGLSATILLLLYRSGLHKTQNDGLFDIIRFVVGKSEEAHAEDAERPPDRPPVARPAIPHGSILRIVHDKVMGFLRALPKHFSCPHRDSCVSYTLQGGTKLFCVGLGLQLTLSLVFQMGKILRNPSAIKRILRSRDVMKIALFLGGFSALFRATSCSLRHLLGRDSPYHAVPAGLLASTMFSQYPDTSVCLYIMWKMLQITYKLGIERKIVPRIPGATIFLYCTFTATLFHVAMVEPRNLRPSYWKFLHSLSGGRSAAIDRIPVDLWGLETSKQLMEVLKSTRTDFNVKFLL</sequence>
<accession>A0A1B0CE21</accession>
<reference evidence="10" key="1">
    <citation type="submission" date="2012-05" db="EMBL/GenBank/DDBJ databases">
        <title>Whole Genome Assembly of Lutzomyia longipalpis.</title>
        <authorList>
            <person name="Richards S."/>
            <person name="Qu C."/>
            <person name="Dillon R."/>
            <person name="Worley K."/>
            <person name="Scherer S."/>
            <person name="Batterton M."/>
            <person name="Taylor A."/>
            <person name="Hawes A."/>
            <person name="Hernandez B."/>
            <person name="Kovar C."/>
            <person name="Mandapat C."/>
            <person name="Pham C."/>
            <person name="Qu C."/>
            <person name="Jing C."/>
            <person name="Bess C."/>
            <person name="Bandaranaike D."/>
            <person name="Ngo D."/>
            <person name="Ongeri F."/>
            <person name="Arias F."/>
            <person name="Lara F."/>
            <person name="Weissenberger G."/>
            <person name="Kamau G."/>
            <person name="Han H."/>
            <person name="Shen H."/>
            <person name="Dinh H."/>
            <person name="Khalil I."/>
            <person name="Jones J."/>
            <person name="Shafer J."/>
            <person name="Jayaseelan J."/>
            <person name="Quiroz J."/>
            <person name="Blankenburg K."/>
            <person name="Nguyen L."/>
            <person name="Jackson L."/>
            <person name="Francisco L."/>
            <person name="Tang L.-Y."/>
            <person name="Pu L.-L."/>
            <person name="Perales L."/>
            <person name="Lorensuhewa L."/>
            <person name="Munidasa M."/>
            <person name="Coyle M."/>
            <person name="Taylor M."/>
            <person name="Puazo M."/>
            <person name="Firestine M."/>
            <person name="Scheel M."/>
            <person name="Javaid M."/>
            <person name="Wang M."/>
            <person name="Li M."/>
            <person name="Tabassum N."/>
            <person name="Saada N."/>
            <person name="Osuji N."/>
            <person name="Aqrawi P."/>
            <person name="Fu Q."/>
            <person name="Thornton R."/>
            <person name="Raj R."/>
            <person name="Goodspeed R."/>
            <person name="Mata R."/>
            <person name="Najjar R."/>
            <person name="Gubbala S."/>
            <person name="Lee S."/>
            <person name="Denson S."/>
            <person name="Patil S."/>
            <person name="Macmil S."/>
            <person name="Qi S."/>
            <person name="Matskevitch T."/>
            <person name="Palculict T."/>
            <person name="Mathew T."/>
            <person name="Vee V."/>
            <person name="Velamala V."/>
            <person name="Korchina V."/>
            <person name="Cai W."/>
            <person name="Liu W."/>
            <person name="Dai W."/>
            <person name="Zou X."/>
            <person name="Zhu Y."/>
            <person name="Zhang Y."/>
            <person name="Wu Y.-Q."/>
            <person name="Xin Y."/>
            <person name="Nazarath L."/>
            <person name="Kovar C."/>
            <person name="Han Y."/>
            <person name="Muzny D."/>
            <person name="Gibbs R."/>
        </authorList>
    </citation>
    <scope>NUCLEOTIDE SEQUENCE [LARGE SCALE GENOMIC DNA]</scope>
    <source>
        <strain evidence="10">Jacobina</strain>
    </source>
</reference>
<feature type="transmembrane region" description="Helical" evidence="6">
    <location>
        <begin position="99"/>
        <end position="119"/>
    </location>
</feature>
<evidence type="ECO:0000256" key="2">
    <source>
        <dbReference type="ARBA" id="ARBA00008924"/>
    </source>
</evidence>
<evidence type="ECO:0000256" key="5">
    <source>
        <dbReference type="ARBA" id="ARBA00023136"/>
    </source>
</evidence>
<dbReference type="InterPro" id="IPR031926">
    <property type="entry name" value="TMEM135_N"/>
</dbReference>
<dbReference type="PANTHER" id="PTHR12459">
    <property type="entry name" value="TRANSMEMBRANE PROTEIN 135-RELATED"/>
    <property type="match status" value="1"/>
</dbReference>
<dbReference type="Proteomes" id="UP000092461">
    <property type="component" value="Unassembled WGS sequence"/>
</dbReference>
<evidence type="ECO:0000256" key="3">
    <source>
        <dbReference type="ARBA" id="ARBA00022692"/>
    </source>
</evidence>
<comment type="subcellular location">
    <subcellularLocation>
        <location evidence="1">Endomembrane system</location>
        <topology evidence="1">Multi-pass membrane protein</topology>
    </subcellularLocation>
</comment>
<evidence type="ECO:0000313" key="8">
    <source>
        <dbReference type="EMBL" id="MBC1170589.1"/>
    </source>
</evidence>
<feature type="transmembrane region" description="Helical" evidence="6">
    <location>
        <begin position="70"/>
        <end position="92"/>
    </location>
</feature>
<dbReference type="VEuPathDB" id="VectorBase:LLONM1_005456"/>
<evidence type="ECO:0000259" key="7">
    <source>
        <dbReference type="Pfam" id="PF15982"/>
    </source>
</evidence>
<dbReference type="AlphaFoldDB" id="A0A1B0CE21"/>
<organism evidence="9 10">
    <name type="scientific">Lutzomyia longipalpis</name>
    <name type="common">Sand fly</name>
    <dbReference type="NCBI Taxonomy" id="7200"/>
    <lineage>
        <taxon>Eukaryota</taxon>
        <taxon>Metazoa</taxon>
        <taxon>Ecdysozoa</taxon>
        <taxon>Arthropoda</taxon>
        <taxon>Hexapoda</taxon>
        <taxon>Insecta</taxon>
        <taxon>Pterygota</taxon>
        <taxon>Neoptera</taxon>
        <taxon>Endopterygota</taxon>
        <taxon>Diptera</taxon>
        <taxon>Nematocera</taxon>
        <taxon>Psychodoidea</taxon>
        <taxon>Psychodidae</taxon>
        <taxon>Lutzomyia</taxon>
        <taxon>Lutzomyia</taxon>
    </lineage>
</organism>
<keyword evidence="3 6" id="KW-0812">Transmembrane</keyword>
<protein>
    <submittedName>
        <fullName evidence="8">Putative conserved plasma membrane protein</fullName>
    </submittedName>
</protein>
<dbReference type="InterPro" id="IPR026749">
    <property type="entry name" value="Tmem135"/>
</dbReference>
<dbReference type="GO" id="GO:0012505">
    <property type="term" value="C:endomembrane system"/>
    <property type="evidence" value="ECO:0007669"/>
    <property type="project" value="UniProtKB-SubCell"/>
</dbReference>
<dbReference type="VEuPathDB" id="VectorBase:LLOJ002591"/>
<evidence type="ECO:0000313" key="9">
    <source>
        <dbReference type="EnsemblMetazoa" id="LLOJ002591-PA"/>
    </source>
</evidence>
<keyword evidence="4 6" id="KW-1133">Transmembrane helix</keyword>
<keyword evidence="5 6" id="KW-0472">Membrane</keyword>
<keyword evidence="10" id="KW-1185">Reference proteome</keyword>
<feature type="domain" description="Transmembrane protein 135 N-terminal" evidence="7">
    <location>
        <begin position="11"/>
        <end position="143"/>
    </location>
</feature>
<name>A0A1B0CE21_LUTLO</name>
<feature type="transmembrane region" description="Helical" evidence="6">
    <location>
        <begin position="334"/>
        <end position="354"/>
    </location>
</feature>
<comment type="similarity">
    <text evidence="2">Belongs to the TMEM135 family.</text>
</comment>
<evidence type="ECO:0000313" key="10">
    <source>
        <dbReference type="Proteomes" id="UP000092461"/>
    </source>
</evidence>
<dbReference type="EMBL" id="AJWK01008512">
    <property type="status" value="NOT_ANNOTATED_CDS"/>
    <property type="molecule type" value="Genomic_DNA"/>
</dbReference>
<proteinExistence type="inferred from homology"/>
<reference evidence="8" key="2">
    <citation type="journal article" date="2020" name="BMC">
        <title>Leishmania infection induces a limited differential gene expression in the sand fly midgut.</title>
        <authorList>
            <person name="Coutinho-Abreu I.V."/>
            <person name="Serafim T.D."/>
            <person name="Meneses C."/>
            <person name="Kamhawi S."/>
            <person name="Oliveira F."/>
            <person name="Valenzuela J.G."/>
        </authorList>
    </citation>
    <scope>NUCLEOTIDE SEQUENCE</scope>
    <source>
        <strain evidence="8">Jacobina</strain>
        <tissue evidence="8">Midgut</tissue>
    </source>
</reference>
<evidence type="ECO:0000256" key="4">
    <source>
        <dbReference type="ARBA" id="ARBA00022989"/>
    </source>
</evidence>
<feature type="transmembrane region" description="Helical" evidence="6">
    <location>
        <begin position="375"/>
        <end position="394"/>
    </location>
</feature>